<feature type="compositionally biased region" description="Low complexity" evidence="1">
    <location>
        <begin position="208"/>
        <end position="236"/>
    </location>
</feature>
<dbReference type="Gene3D" id="2.60.120.330">
    <property type="entry name" value="B-lactam Antibiotic, Isopenicillin N Synthase, Chain"/>
    <property type="match status" value="1"/>
</dbReference>
<dbReference type="SUPFAM" id="SSF51197">
    <property type="entry name" value="Clavaminate synthase-like"/>
    <property type="match status" value="1"/>
</dbReference>
<sequence>MLTGGRMKQSWLPPQAKDLISNVSNALDQTMLDLMHAIALPIFNTTIDQFGSAPIPFLKNGPKNLSDLNRNNNFGMLDIVYYKSPNPHSQTQLSVAEHYDPGLLSLNVLSDQPGLQFKTREGEWVDIPVDDNLCLLWTGEMCTYITLNRFPPAHHRVIVPSTTPFHPRLSIWIEICTEMQDLSHSMPILEKFSPLSAIASSITSIFSSDPSPPSSSNRNNNMNNNKSNNKNNNKKAPMTKLVLNPGESVASALLRSSRQYGMPATKSITYYCPFCLSRVGRLEPHFKEAHSDIAIEKE</sequence>
<reference evidence="3" key="1">
    <citation type="journal article" date="2020" name="J. Eukaryot. Microbiol.">
        <title>De novo Sequencing, Assembly and Annotation of the Transcriptome for the Free-Living Testate Amoeba Arcella intermedia.</title>
        <authorList>
            <person name="Ribeiro G.M."/>
            <person name="Porfirio-Sousa A.L."/>
            <person name="Maurer-Alcala X.X."/>
            <person name="Katz L.A."/>
            <person name="Lahr D.J.G."/>
        </authorList>
    </citation>
    <scope>NUCLEOTIDE SEQUENCE</scope>
</reference>
<feature type="domain" description="Isopenicillin N synthase-like Fe(2+) 2OG dioxygenase" evidence="2">
    <location>
        <begin position="79"/>
        <end position="171"/>
    </location>
</feature>
<evidence type="ECO:0000259" key="2">
    <source>
        <dbReference type="Pfam" id="PF03171"/>
    </source>
</evidence>
<proteinExistence type="predicted"/>
<dbReference type="Pfam" id="PF03171">
    <property type="entry name" value="2OG-FeII_Oxy"/>
    <property type="match status" value="1"/>
</dbReference>
<name>A0A6B2LBK7_9EUKA</name>
<dbReference type="AlphaFoldDB" id="A0A6B2LBK7"/>
<evidence type="ECO:0000256" key="1">
    <source>
        <dbReference type="SAM" id="MobiDB-lite"/>
    </source>
</evidence>
<feature type="region of interest" description="Disordered" evidence="1">
    <location>
        <begin position="208"/>
        <end position="237"/>
    </location>
</feature>
<evidence type="ECO:0000313" key="3">
    <source>
        <dbReference type="EMBL" id="NDV34389.1"/>
    </source>
</evidence>
<dbReference type="InterPro" id="IPR044861">
    <property type="entry name" value="IPNS-like_FE2OG_OXY"/>
</dbReference>
<dbReference type="InterPro" id="IPR027443">
    <property type="entry name" value="IPNS-like_sf"/>
</dbReference>
<accession>A0A6B2LBK7</accession>
<dbReference type="EMBL" id="GIBP01005420">
    <property type="protein sequence ID" value="NDV34389.1"/>
    <property type="molecule type" value="Transcribed_RNA"/>
</dbReference>
<organism evidence="3">
    <name type="scientific">Arcella intermedia</name>
    <dbReference type="NCBI Taxonomy" id="1963864"/>
    <lineage>
        <taxon>Eukaryota</taxon>
        <taxon>Amoebozoa</taxon>
        <taxon>Tubulinea</taxon>
        <taxon>Elardia</taxon>
        <taxon>Arcellinida</taxon>
        <taxon>Sphaerothecina</taxon>
        <taxon>Arcellidae</taxon>
        <taxon>Arcella</taxon>
    </lineage>
</organism>
<protein>
    <recommendedName>
        <fullName evidence="2">Isopenicillin N synthase-like Fe(2+) 2OG dioxygenase domain-containing protein</fullName>
    </recommendedName>
</protein>